<accession>A0ABU8VLR2</accession>
<evidence type="ECO:0000313" key="3">
    <source>
        <dbReference type="EMBL" id="MEJ8814612.1"/>
    </source>
</evidence>
<dbReference type="RefSeq" id="WP_340359832.1">
    <property type="nucleotide sequence ID" value="NZ_JBBKZU010000013.1"/>
</dbReference>
<sequence>MPTLTRTIEIPVAGQHIDGTLVAPPQVIPGVLLVHGWDGSRDQYNARAHELAALGCVCLAIDLRGHARHQSQRLAVTREDNLQDVLAAYDALAAHPSVDEHSIAIVGSSYGGYLAALASALRPIRWLALRAPAIYRDENWDVPKGKLDREDLNAYRRTAIRPEDNRALQACADFNGDVLVVESEIDKTVPHEVIENYVHAFRHVRSVTYRVLADADHALSTDEMRHAYGIQLVSWMTEMVLGAKAATGKIRPVPRVPA</sequence>
<keyword evidence="4" id="KW-1185">Reference proteome</keyword>
<dbReference type="PROSITE" id="PS00708">
    <property type="entry name" value="PRO_ENDOPEP_SER"/>
    <property type="match status" value="1"/>
</dbReference>
<reference evidence="3 4" key="1">
    <citation type="submission" date="2024-03" db="EMBL/GenBank/DDBJ databases">
        <title>Novel species of the genus Variovorax.</title>
        <authorList>
            <person name="Liu Q."/>
            <person name="Xin Y.-H."/>
        </authorList>
    </citation>
    <scope>NUCLEOTIDE SEQUENCE [LARGE SCALE GENOMIC DNA]</scope>
    <source>
        <strain evidence="3 4">KACC 18899</strain>
    </source>
</reference>
<dbReference type="Pfam" id="PF00326">
    <property type="entry name" value="Peptidase_S9"/>
    <property type="match status" value="1"/>
</dbReference>
<evidence type="ECO:0000256" key="1">
    <source>
        <dbReference type="ARBA" id="ARBA00022801"/>
    </source>
</evidence>
<feature type="domain" description="Peptidase S9 prolyl oligopeptidase catalytic" evidence="2">
    <location>
        <begin position="45"/>
        <end position="238"/>
    </location>
</feature>
<evidence type="ECO:0000259" key="2">
    <source>
        <dbReference type="Pfam" id="PF00326"/>
    </source>
</evidence>
<keyword evidence="1 3" id="KW-0378">Hydrolase</keyword>
<evidence type="ECO:0000313" key="4">
    <source>
        <dbReference type="Proteomes" id="UP001365846"/>
    </source>
</evidence>
<dbReference type="GO" id="GO:0016787">
    <property type="term" value="F:hydrolase activity"/>
    <property type="evidence" value="ECO:0007669"/>
    <property type="project" value="UniProtKB-KW"/>
</dbReference>
<dbReference type="PANTHER" id="PTHR22946">
    <property type="entry name" value="DIENELACTONE HYDROLASE DOMAIN-CONTAINING PROTEIN-RELATED"/>
    <property type="match status" value="1"/>
</dbReference>
<proteinExistence type="predicted"/>
<organism evidence="3 4">
    <name type="scientific">Variovorax ureilyticus</name>
    <dbReference type="NCBI Taxonomy" id="1836198"/>
    <lineage>
        <taxon>Bacteria</taxon>
        <taxon>Pseudomonadati</taxon>
        <taxon>Pseudomonadota</taxon>
        <taxon>Betaproteobacteria</taxon>
        <taxon>Burkholderiales</taxon>
        <taxon>Comamonadaceae</taxon>
        <taxon>Variovorax</taxon>
    </lineage>
</organism>
<protein>
    <submittedName>
        <fullName evidence="3">Alpha/beta fold hydrolase</fullName>
    </submittedName>
</protein>
<dbReference type="Gene3D" id="3.40.50.1820">
    <property type="entry name" value="alpha/beta hydrolase"/>
    <property type="match status" value="1"/>
</dbReference>
<dbReference type="EMBL" id="JBBKZU010000013">
    <property type="protein sequence ID" value="MEJ8814612.1"/>
    <property type="molecule type" value="Genomic_DNA"/>
</dbReference>
<name>A0ABU8VLR2_9BURK</name>
<dbReference type="InterPro" id="IPR029058">
    <property type="entry name" value="AB_hydrolase_fold"/>
</dbReference>
<gene>
    <name evidence="3" type="ORF">WKW77_26290</name>
</gene>
<dbReference type="InterPro" id="IPR002471">
    <property type="entry name" value="Pept_S9_AS"/>
</dbReference>
<dbReference type="Proteomes" id="UP001365846">
    <property type="component" value="Unassembled WGS sequence"/>
</dbReference>
<dbReference type="SUPFAM" id="SSF53474">
    <property type="entry name" value="alpha/beta-Hydrolases"/>
    <property type="match status" value="1"/>
</dbReference>
<dbReference type="PANTHER" id="PTHR22946:SF5">
    <property type="entry name" value="PEPTIDASE S9 PROLYL OLIGOPEPTIDASE CATALYTIC DOMAIN-CONTAINING PROTEIN"/>
    <property type="match status" value="1"/>
</dbReference>
<dbReference type="InterPro" id="IPR001375">
    <property type="entry name" value="Peptidase_S9_cat"/>
</dbReference>
<comment type="caution">
    <text evidence="3">The sequence shown here is derived from an EMBL/GenBank/DDBJ whole genome shotgun (WGS) entry which is preliminary data.</text>
</comment>
<dbReference type="InterPro" id="IPR050261">
    <property type="entry name" value="FrsA_esterase"/>
</dbReference>